<organism evidence="7 8">
    <name type="scientific">Mycoplasma phocoenae</name>
    <dbReference type="NCBI Taxonomy" id="754517"/>
    <lineage>
        <taxon>Bacteria</taxon>
        <taxon>Bacillati</taxon>
        <taxon>Mycoplasmatota</taxon>
        <taxon>Mollicutes</taxon>
        <taxon>Mycoplasmataceae</taxon>
        <taxon>Mycoplasma</taxon>
    </lineage>
</organism>
<evidence type="ECO:0000256" key="6">
    <source>
        <dbReference type="SAM" id="MobiDB-lite"/>
    </source>
</evidence>
<evidence type="ECO:0000313" key="7">
    <source>
        <dbReference type="EMBL" id="QJG67229.1"/>
    </source>
</evidence>
<feature type="region of interest" description="Disordered" evidence="6">
    <location>
        <begin position="428"/>
        <end position="460"/>
    </location>
</feature>
<gene>
    <name evidence="7" type="ORF">HGG69_02855</name>
</gene>
<dbReference type="Pfam" id="PF02646">
    <property type="entry name" value="RmuC"/>
    <property type="match status" value="1"/>
</dbReference>
<keyword evidence="3 5" id="KW-0175">Coiled coil</keyword>
<proteinExistence type="inferred from homology"/>
<dbReference type="EMBL" id="CP051481">
    <property type="protein sequence ID" value="QJG67229.1"/>
    <property type="molecule type" value="Genomic_DNA"/>
</dbReference>
<comment type="similarity">
    <text evidence="2">Belongs to the RmuC family.</text>
</comment>
<name>A0A858U586_9MOLU</name>
<dbReference type="RefSeq" id="WP_169605278.1">
    <property type="nucleotide sequence ID" value="NZ_CP051481.1"/>
</dbReference>
<evidence type="ECO:0000256" key="3">
    <source>
        <dbReference type="ARBA" id="ARBA00023054"/>
    </source>
</evidence>
<evidence type="ECO:0000256" key="1">
    <source>
        <dbReference type="ARBA" id="ARBA00003416"/>
    </source>
</evidence>
<dbReference type="InterPro" id="IPR003798">
    <property type="entry name" value="DNA_recombination_RmuC"/>
</dbReference>
<reference evidence="7 8" key="1">
    <citation type="submission" date="2020-04" db="EMBL/GenBank/DDBJ databases">
        <title>Novel Mycoplasma species detected in Phocoena phocoena (harbor porpoise) from the USA.</title>
        <authorList>
            <person name="Volokhov D.V."/>
        </authorList>
    </citation>
    <scope>NUCLEOTIDE SEQUENCE [LARGE SCALE GENOMIC DNA]</scope>
    <source>
        <strain evidence="7 8">Phocoena C-264-GEN</strain>
    </source>
</reference>
<feature type="compositionally biased region" description="Polar residues" evidence="6">
    <location>
        <begin position="430"/>
        <end position="444"/>
    </location>
</feature>
<protein>
    <submittedName>
        <fullName evidence="7">DNA recombination protein RmuC</fullName>
    </submittedName>
</protein>
<evidence type="ECO:0000256" key="2">
    <source>
        <dbReference type="ARBA" id="ARBA00009840"/>
    </source>
</evidence>
<evidence type="ECO:0000313" key="8">
    <source>
        <dbReference type="Proteomes" id="UP000501060"/>
    </source>
</evidence>
<dbReference type="PANTHER" id="PTHR30563:SF0">
    <property type="entry name" value="DNA RECOMBINATION PROTEIN RMUC"/>
    <property type="match status" value="1"/>
</dbReference>
<dbReference type="Proteomes" id="UP000501060">
    <property type="component" value="Chromosome"/>
</dbReference>
<sequence>MQIAILSILIIILLTQSIVCLVLFKILKKNNQHNYNTDLTEINNKINETFSQNKIQQETIDKLIQANSSRNDALREEIEKKFKNESIYLNNNVQELKNSINVFNKTQNETQIKTYNDLNMNLNKKWVEQISLLSEANNKNNENLNALSKMIQKELNESIDKIHNKVQQKMEEINQKFSEKLDKDLNDRLNHHFDRLNKDMSNLSDGMIKFQTIQKSVTELNTLFSNSKNYGTFGETHLKNIITDIMPIDLFKEQCKLDPNKDYIVDFAVKYPTKNGSTIWLPIDSKFSAAKYKTFLEDKNAFNKKELLNAIEKQAKEISEKYIIADVTTDYALMYIPSESLHALIRDEPEFVSKLWNKFKVIPAGPSIIYVMLKNTAFMMQQVDMNKNVKNVIESLHGIQKTYGYLMTNIENAAKSAEKASESIQKAKKNASTVSNKLQSFSKTNKLENNDETPNELIME</sequence>
<feature type="coiled-coil region" evidence="5">
    <location>
        <begin position="137"/>
        <end position="183"/>
    </location>
</feature>
<dbReference type="AlphaFoldDB" id="A0A858U586"/>
<dbReference type="PANTHER" id="PTHR30563">
    <property type="entry name" value="DNA RECOMBINATION PROTEIN RMUC"/>
    <property type="match status" value="1"/>
</dbReference>
<dbReference type="GO" id="GO:0006310">
    <property type="term" value="P:DNA recombination"/>
    <property type="evidence" value="ECO:0007669"/>
    <property type="project" value="UniProtKB-KW"/>
</dbReference>
<feature type="compositionally biased region" description="Acidic residues" evidence="6">
    <location>
        <begin position="450"/>
        <end position="460"/>
    </location>
</feature>
<evidence type="ECO:0000256" key="4">
    <source>
        <dbReference type="ARBA" id="ARBA00023172"/>
    </source>
</evidence>
<comment type="function">
    <text evidence="1">Involved in DNA recombination.</text>
</comment>
<dbReference type="KEGG" id="mphe:HGG69_02855"/>
<accession>A0A858U586</accession>
<keyword evidence="4" id="KW-0233">DNA recombination</keyword>
<keyword evidence="8" id="KW-1185">Reference proteome</keyword>
<evidence type="ECO:0000256" key="5">
    <source>
        <dbReference type="SAM" id="Coils"/>
    </source>
</evidence>